<dbReference type="PANTHER" id="PTHR21522:SF32">
    <property type="entry name" value="OTOPETRIN-2"/>
    <property type="match status" value="1"/>
</dbReference>
<feature type="transmembrane region" description="Helical" evidence="11">
    <location>
        <begin position="188"/>
        <end position="206"/>
    </location>
</feature>
<keyword evidence="3" id="KW-0813">Transport</keyword>
<keyword evidence="13" id="KW-1185">Reference proteome</keyword>
<proteinExistence type="inferred from homology"/>
<feature type="transmembrane region" description="Helical" evidence="11">
    <location>
        <begin position="30"/>
        <end position="54"/>
    </location>
</feature>
<keyword evidence="9 11" id="KW-0472">Membrane</keyword>
<comment type="similarity">
    <text evidence="2">Belongs to the otopetrin family.</text>
</comment>
<evidence type="ECO:0000256" key="4">
    <source>
        <dbReference type="ARBA" id="ARBA00022475"/>
    </source>
</evidence>
<feature type="transmembrane region" description="Helical" evidence="11">
    <location>
        <begin position="508"/>
        <end position="525"/>
    </location>
</feature>
<evidence type="ECO:0000256" key="3">
    <source>
        <dbReference type="ARBA" id="ARBA00022448"/>
    </source>
</evidence>
<name>A0AA89BZR0_PINIB</name>
<keyword evidence="5 11" id="KW-0812">Transmembrane</keyword>
<dbReference type="GO" id="GO:0005886">
    <property type="term" value="C:plasma membrane"/>
    <property type="evidence" value="ECO:0007669"/>
    <property type="project" value="UniProtKB-SubCell"/>
</dbReference>
<evidence type="ECO:0000313" key="13">
    <source>
        <dbReference type="Proteomes" id="UP001186944"/>
    </source>
</evidence>
<evidence type="ECO:0000256" key="7">
    <source>
        <dbReference type="ARBA" id="ARBA00022989"/>
    </source>
</evidence>
<feature type="transmembrane region" description="Helical" evidence="11">
    <location>
        <begin position="66"/>
        <end position="90"/>
    </location>
</feature>
<feature type="transmembrane region" description="Helical" evidence="11">
    <location>
        <begin position="393"/>
        <end position="415"/>
    </location>
</feature>
<gene>
    <name evidence="12" type="ORF">FSP39_002563</name>
</gene>
<feature type="transmembrane region" description="Helical" evidence="11">
    <location>
        <begin position="355"/>
        <end position="373"/>
    </location>
</feature>
<comment type="caution">
    <text evidence="12">The sequence shown here is derived from an EMBL/GenBank/DDBJ whole genome shotgun (WGS) entry which is preliminary data.</text>
</comment>
<dbReference type="AlphaFoldDB" id="A0AA89BZR0"/>
<sequence length="539" mass="60719">MVLRGFLKMVAAPFLAGTTRKDETHGLPDGSISTIVLGACLQTLTVISLILMYAKSQKPVVQMQEILWGFIALIQFIGLLSSIVLSCYAYKRRLSRNQDHNHTTGSQDLTLDGLKLIFVWIFGISGILQFSFIATVNIYCLSTDQASETIEGISLASNINTILFYAMQIGFITYFHKLKLESSTIVNYTMMLILTATIVEYINAVLSNGLLDHLPVNASSNTYNGTDKCYWTSPIRSFFLNIYPYIVPAKIEFSLLSFACLLKIWCNCKSFLENDVGDDLNELTEYDRLLSRHSLQSYQTLPDSHHDRTSDSARPVSFYVTLIIGALFLASMVVISCLVLYVGKSHHSWYDLWEGLRIATEGILFILIMITFYHISSEGYQNCVTGGLNSDELILVFTSCATIGLNFIGIYSAYMSINHLDGSDPELVRCLIVECVLSTINIYMQTVLIIQGNKVGPNFTRSNSVVRVENLFMLLSMLNMAMWVILTLTSSELNLLTPTQQKFFGENVWKIIAHGFVPLFLYFRFQSALDLYNLFCKFK</sequence>
<evidence type="ECO:0000256" key="6">
    <source>
        <dbReference type="ARBA" id="ARBA00022781"/>
    </source>
</evidence>
<evidence type="ECO:0000313" key="12">
    <source>
        <dbReference type="EMBL" id="KAK3096702.1"/>
    </source>
</evidence>
<reference evidence="12" key="1">
    <citation type="submission" date="2019-08" db="EMBL/GenBank/DDBJ databases">
        <title>The improved chromosome-level genome for the pearl oyster Pinctada fucata martensii using PacBio sequencing and Hi-C.</title>
        <authorList>
            <person name="Zheng Z."/>
        </authorList>
    </citation>
    <scope>NUCLEOTIDE SEQUENCE</scope>
    <source>
        <strain evidence="12">ZZ-2019</strain>
        <tissue evidence="12">Adductor muscle</tissue>
    </source>
</reference>
<feature type="transmembrane region" description="Helical" evidence="11">
    <location>
        <begin position="116"/>
        <end position="139"/>
    </location>
</feature>
<feature type="transmembrane region" description="Helical" evidence="11">
    <location>
        <begin position="471"/>
        <end position="496"/>
    </location>
</feature>
<dbReference type="EMBL" id="VSWD01000007">
    <property type="protein sequence ID" value="KAK3096702.1"/>
    <property type="molecule type" value="Genomic_DNA"/>
</dbReference>
<dbReference type="Proteomes" id="UP001186944">
    <property type="component" value="Unassembled WGS sequence"/>
</dbReference>
<feature type="transmembrane region" description="Helical" evidence="11">
    <location>
        <begin position="159"/>
        <end position="176"/>
    </location>
</feature>
<comment type="subcellular location">
    <subcellularLocation>
        <location evidence="1">Cell membrane</location>
        <topology evidence="1">Multi-pass membrane protein</topology>
    </subcellularLocation>
</comment>
<feature type="transmembrane region" description="Helical" evidence="11">
    <location>
        <begin position="318"/>
        <end position="343"/>
    </location>
</feature>
<evidence type="ECO:0000256" key="8">
    <source>
        <dbReference type="ARBA" id="ARBA00023065"/>
    </source>
</evidence>
<evidence type="ECO:0000256" key="9">
    <source>
        <dbReference type="ARBA" id="ARBA00023136"/>
    </source>
</evidence>
<evidence type="ECO:0008006" key="14">
    <source>
        <dbReference type="Google" id="ProtNLM"/>
    </source>
</evidence>
<accession>A0AA89BZR0</accession>
<evidence type="ECO:0000256" key="10">
    <source>
        <dbReference type="ARBA" id="ARBA00023303"/>
    </source>
</evidence>
<evidence type="ECO:0000256" key="11">
    <source>
        <dbReference type="SAM" id="Phobius"/>
    </source>
</evidence>
<keyword evidence="7 11" id="KW-1133">Transmembrane helix</keyword>
<evidence type="ECO:0000256" key="1">
    <source>
        <dbReference type="ARBA" id="ARBA00004651"/>
    </source>
</evidence>
<dbReference type="InterPro" id="IPR004878">
    <property type="entry name" value="Otopetrin"/>
</dbReference>
<keyword evidence="4" id="KW-1003">Cell membrane</keyword>
<dbReference type="PANTHER" id="PTHR21522">
    <property type="entry name" value="PROTON CHANNEL OTOP"/>
    <property type="match status" value="1"/>
</dbReference>
<keyword evidence="10" id="KW-0407">Ion channel</keyword>
<evidence type="ECO:0000256" key="2">
    <source>
        <dbReference type="ARBA" id="ARBA00006513"/>
    </source>
</evidence>
<keyword evidence="6" id="KW-0375">Hydrogen ion transport</keyword>
<evidence type="ECO:0000256" key="5">
    <source>
        <dbReference type="ARBA" id="ARBA00022692"/>
    </source>
</evidence>
<dbReference type="GO" id="GO:0015252">
    <property type="term" value="F:proton channel activity"/>
    <property type="evidence" value="ECO:0007669"/>
    <property type="project" value="InterPro"/>
</dbReference>
<protein>
    <recommendedName>
        <fullName evidence="14">Otopetrin-2</fullName>
    </recommendedName>
</protein>
<dbReference type="Pfam" id="PF03189">
    <property type="entry name" value="Otopetrin"/>
    <property type="match status" value="1"/>
</dbReference>
<feature type="transmembrane region" description="Helical" evidence="11">
    <location>
        <begin position="427"/>
        <end position="451"/>
    </location>
</feature>
<organism evidence="12 13">
    <name type="scientific">Pinctada imbricata</name>
    <name type="common">Atlantic pearl-oyster</name>
    <name type="synonym">Pinctada martensii</name>
    <dbReference type="NCBI Taxonomy" id="66713"/>
    <lineage>
        <taxon>Eukaryota</taxon>
        <taxon>Metazoa</taxon>
        <taxon>Spiralia</taxon>
        <taxon>Lophotrochozoa</taxon>
        <taxon>Mollusca</taxon>
        <taxon>Bivalvia</taxon>
        <taxon>Autobranchia</taxon>
        <taxon>Pteriomorphia</taxon>
        <taxon>Pterioida</taxon>
        <taxon>Pterioidea</taxon>
        <taxon>Pteriidae</taxon>
        <taxon>Pinctada</taxon>
    </lineage>
</organism>
<keyword evidence="8" id="KW-0406">Ion transport</keyword>